<evidence type="ECO:0000313" key="8">
    <source>
        <dbReference type="Proteomes" id="UP000008207"/>
    </source>
</evidence>
<feature type="domain" description="Polysaccharide export protein N-terminal" evidence="5">
    <location>
        <begin position="19"/>
        <end position="94"/>
    </location>
</feature>
<dbReference type="STRING" id="460265.Mnod_3185"/>
<evidence type="ECO:0000256" key="4">
    <source>
        <dbReference type="SAM" id="SignalP"/>
    </source>
</evidence>
<sequence length="451" mass="48197">MMRLLAGLSLAALLIMPATADPFRLGPEDRVDVRVFARPDMSVALKVDGDGNLRLPLVGSVGAAGQTIDEVEARLVAACRERAGILEPRVTVTVLETAPIFVGGAVQNPGRYAWASDLTAAKAYALAGGAPRLFEGTGPLLVFEAYRAVEQEEQTQTRLAAAILRRARLSAEAAAAPSFDVPDGWAEGLKPAQAEELLTREQHLFVKRREAITGEVKNLKRQSQILSEQEIALKASLGKKSQQLALLQQELTAIGGDSENARLVPVTRLLALKRSIVEVENDQREIERRISETRLQGAITEQTSANLQNSRVIEASGQLAEVERELVSLRESLLPVRRRAEVGRTAVGASDSRSARARVPVFTIRRELGGTVQVLHAEADTRLMPRDLVQVVVEPAPSGDLGRVAEMYSGNPEAAPLRASAVPAPKSPSPLGVSATGKGSSSAALQPAGLK</sequence>
<protein>
    <submittedName>
        <fullName evidence="7">Polysaccharide export protein</fullName>
    </submittedName>
</protein>
<keyword evidence="8" id="KW-1185">Reference proteome</keyword>
<dbReference type="PANTHER" id="PTHR33619">
    <property type="entry name" value="POLYSACCHARIDE EXPORT PROTEIN GFCE-RELATED"/>
    <property type="match status" value="1"/>
</dbReference>
<dbReference type="Gene3D" id="3.10.560.10">
    <property type="entry name" value="Outer membrane lipoprotein wza domain like"/>
    <property type="match status" value="1"/>
</dbReference>
<evidence type="ECO:0000256" key="2">
    <source>
        <dbReference type="SAM" id="Coils"/>
    </source>
</evidence>
<dbReference type="InterPro" id="IPR003715">
    <property type="entry name" value="Poly_export_N"/>
</dbReference>
<dbReference type="GO" id="GO:0015159">
    <property type="term" value="F:polysaccharide transmembrane transporter activity"/>
    <property type="evidence" value="ECO:0007669"/>
    <property type="project" value="InterPro"/>
</dbReference>
<feature type="signal peptide" evidence="4">
    <location>
        <begin position="1"/>
        <end position="20"/>
    </location>
</feature>
<dbReference type="KEGG" id="mno:Mnod_3185"/>
<feature type="domain" description="AprE-like long alpha-helical hairpin" evidence="6">
    <location>
        <begin position="151"/>
        <end position="334"/>
    </location>
</feature>
<reference evidence="7 8" key="1">
    <citation type="submission" date="2009-01" db="EMBL/GenBank/DDBJ databases">
        <title>Complete sequence of chromosome of Methylobacterium nodulans ORS 2060.</title>
        <authorList>
            <consortium name="US DOE Joint Genome Institute"/>
            <person name="Lucas S."/>
            <person name="Copeland A."/>
            <person name="Lapidus A."/>
            <person name="Glavina del Rio T."/>
            <person name="Dalin E."/>
            <person name="Tice H."/>
            <person name="Bruce D."/>
            <person name="Goodwin L."/>
            <person name="Pitluck S."/>
            <person name="Sims D."/>
            <person name="Brettin T."/>
            <person name="Detter J.C."/>
            <person name="Han C."/>
            <person name="Larimer F."/>
            <person name="Land M."/>
            <person name="Hauser L."/>
            <person name="Kyrpides N."/>
            <person name="Ivanova N."/>
            <person name="Marx C.J."/>
            <person name="Richardson P."/>
        </authorList>
    </citation>
    <scope>NUCLEOTIDE SEQUENCE [LARGE SCALE GENOMIC DNA]</scope>
    <source>
        <strain evidence="8">LMG 21967 / CNCM I-2342 / ORS 2060</strain>
    </source>
</reference>
<dbReference type="Pfam" id="PF25994">
    <property type="entry name" value="HH_AprE"/>
    <property type="match status" value="1"/>
</dbReference>
<evidence type="ECO:0000313" key="7">
    <source>
        <dbReference type="EMBL" id="ACL58114.1"/>
    </source>
</evidence>
<evidence type="ECO:0000256" key="3">
    <source>
        <dbReference type="SAM" id="MobiDB-lite"/>
    </source>
</evidence>
<feature type="coiled-coil region" evidence="2">
    <location>
        <begin position="269"/>
        <end position="332"/>
    </location>
</feature>
<dbReference type="InterPro" id="IPR049712">
    <property type="entry name" value="Poly_export"/>
</dbReference>
<dbReference type="EMBL" id="CP001349">
    <property type="protein sequence ID" value="ACL58114.1"/>
    <property type="molecule type" value="Genomic_DNA"/>
</dbReference>
<dbReference type="PANTHER" id="PTHR33619:SF3">
    <property type="entry name" value="POLYSACCHARIDE EXPORT PROTEIN GFCE-RELATED"/>
    <property type="match status" value="1"/>
</dbReference>
<feature type="chain" id="PRO_5002871692" evidence="4">
    <location>
        <begin position="21"/>
        <end position="451"/>
    </location>
</feature>
<feature type="region of interest" description="Disordered" evidence="3">
    <location>
        <begin position="416"/>
        <end position="451"/>
    </location>
</feature>
<keyword evidence="2" id="KW-0175">Coiled coil</keyword>
<dbReference type="Gene3D" id="3.30.1950.10">
    <property type="entry name" value="wza like domain"/>
    <property type="match status" value="1"/>
</dbReference>
<evidence type="ECO:0000259" key="6">
    <source>
        <dbReference type="Pfam" id="PF25994"/>
    </source>
</evidence>
<proteinExistence type="predicted"/>
<organism evidence="7 8">
    <name type="scientific">Methylobacterium nodulans (strain LMG 21967 / CNCM I-2342 / ORS 2060)</name>
    <dbReference type="NCBI Taxonomy" id="460265"/>
    <lineage>
        <taxon>Bacteria</taxon>
        <taxon>Pseudomonadati</taxon>
        <taxon>Pseudomonadota</taxon>
        <taxon>Alphaproteobacteria</taxon>
        <taxon>Hyphomicrobiales</taxon>
        <taxon>Methylobacteriaceae</taxon>
        <taxon>Methylobacterium</taxon>
    </lineage>
</organism>
<dbReference type="InterPro" id="IPR058781">
    <property type="entry name" value="HH_AprE-like"/>
</dbReference>
<name>B8IJR6_METNO</name>
<dbReference type="Proteomes" id="UP000008207">
    <property type="component" value="Chromosome"/>
</dbReference>
<keyword evidence="1 4" id="KW-0732">Signal</keyword>
<dbReference type="OrthoDB" id="9798876at2"/>
<evidence type="ECO:0000256" key="1">
    <source>
        <dbReference type="ARBA" id="ARBA00022729"/>
    </source>
</evidence>
<evidence type="ECO:0000259" key="5">
    <source>
        <dbReference type="Pfam" id="PF02563"/>
    </source>
</evidence>
<dbReference type="HOGENOM" id="CLU_037300_1_0_5"/>
<dbReference type="Pfam" id="PF02563">
    <property type="entry name" value="Poly_export"/>
    <property type="match status" value="1"/>
</dbReference>
<accession>B8IJR6</accession>
<gene>
    <name evidence="7" type="ordered locus">Mnod_3185</name>
</gene>
<dbReference type="AlphaFoldDB" id="B8IJR6"/>
<dbReference type="eggNOG" id="COG1596">
    <property type="taxonomic scope" value="Bacteria"/>
</dbReference>